<dbReference type="Proteomes" id="UP000828390">
    <property type="component" value="Unassembled WGS sequence"/>
</dbReference>
<keyword evidence="2" id="KW-1185">Reference proteome</keyword>
<gene>
    <name evidence="1" type="ORF">DPMN_087777</name>
</gene>
<proteinExistence type="predicted"/>
<reference evidence="1" key="2">
    <citation type="submission" date="2020-11" db="EMBL/GenBank/DDBJ databases">
        <authorList>
            <person name="McCartney M.A."/>
            <person name="Auch B."/>
            <person name="Kono T."/>
            <person name="Mallez S."/>
            <person name="Becker A."/>
            <person name="Gohl D.M."/>
            <person name="Silverstein K.A.T."/>
            <person name="Koren S."/>
            <person name="Bechman K.B."/>
            <person name="Herman A."/>
            <person name="Abrahante J.E."/>
            <person name="Garbe J."/>
        </authorList>
    </citation>
    <scope>NUCLEOTIDE SEQUENCE</scope>
    <source>
        <strain evidence="1">Duluth1</strain>
        <tissue evidence="1">Whole animal</tissue>
    </source>
</reference>
<reference evidence="1" key="1">
    <citation type="journal article" date="2019" name="bioRxiv">
        <title>The Genome of the Zebra Mussel, Dreissena polymorpha: A Resource for Invasive Species Research.</title>
        <authorList>
            <person name="McCartney M.A."/>
            <person name="Auch B."/>
            <person name="Kono T."/>
            <person name="Mallez S."/>
            <person name="Zhang Y."/>
            <person name="Obille A."/>
            <person name="Becker A."/>
            <person name="Abrahante J.E."/>
            <person name="Garbe J."/>
            <person name="Badalamenti J.P."/>
            <person name="Herman A."/>
            <person name="Mangelson H."/>
            <person name="Liachko I."/>
            <person name="Sullivan S."/>
            <person name="Sone E.D."/>
            <person name="Koren S."/>
            <person name="Silverstein K.A.T."/>
            <person name="Beckman K.B."/>
            <person name="Gohl D.M."/>
        </authorList>
    </citation>
    <scope>NUCLEOTIDE SEQUENCE</scope>
    <source>
        <strain evidence="1">Duluth1</strain>
        <tissue evidence="1">Whole animal</tissue>
    </source>
</reference>
<accession>A0A9D4KTB0</accession>
<organism evidence="1 2">
    <name type="scientific">Dreissena polymorpha</name>
    <name type="common">Zebra mussel</name>
    <name type="synonym">Mytilus polymorpha</name>
    <dbReference type="NCBI Taxonomy" id="45954"/>
    <lineage>
        <taxon>Eukaryota</taxon>
        <taxon>Metazoa</taxon>
        <taxon>Spiralia</taxon>
        <taxon>Lophotrochozoa</taxon>
        <taxon>Mollusca</taxon>
        <taxon>Bivalvia</taxon>
        <taxon>Autobranchia</taxon>
        <taxon>Heteroconchia</taxon>
        <taxon>Euheterodonta</taxon>
        <taxon>Imparidentia</taxon>
        <taxon>Neoheterodontei</taxon>
        <taxon>Myida</taxon>
        <taxon>Dreissenoidea</taxon>
        <taxon>Dreissenidae</taxon>
        <taxon>Dreissena</taxon>
    </lineage>
</organism>
<protein>
    <submittedName>
        <fullName evidence="1">Uncharacterized protein</fullName>
    </submittedName>
</protein>
<evidence type="ECO:0000313" key="1">
    <source>
        <dbReference type="EMBL" id="KAH3845496.1"/>
    </source>
</evidence>
<evidence type="ECO:0000313" key="2">
    <source>
        <dbReference type="Proteomes" id="UP000828390"/>
    </source>
</evidence>
<dbReference type="AlphaFoldDB" id="A0A9D4KTB0"/>
<name>A0A9D4KTB0_DREPO</name>
<sequence>MPELFRETSAECLGHIRAPRSPPAPMRPCPTHFTMPSNRPFVSGVSLYNNQPVASGVSLPSNQLL</sequence>
<comment type="caution">
    <text evidence="1">The sequence shown here is derived from an EMBL/GenBank/DDBJ whole genome shotgun (WGS) entry which is preliminary data.</text>
</comment>
<dbReference type="EMBL" id="JAIWYP010000003">
    <property type="protein sequence ID" value="KAH3845496.1"/>
    <property type="molecule type" value="Genomic_DNA"/>
</dbReference>